<dbReference type="EMBL" id="BMAW01012674">
    <property type="protein sequence ID" value="GFT29886.1"/>
    <property type="molecule type" value="Genomic_DNA"/>
</dbReference>
<sequence length="75" mass="8699">MKLTPVEYSEEESNARPQRTVVTASIPQMEKRLMDLDHHQDTKSLDQCRDFNVIFSAFPLTKGRQARWSSDKCQA</sequence>
<name>A0A8X6NS11_NEPPI</name>
<keyword evidence="2" id="KW-1185">Reference proteome</keyword>
<dbReference type="Proteomes" id="UP000887013">
    <property type="component" value="Unassembled WGS sequence"/>
</dbReference>
<organism evidence="1 2">
    <name type="scientific">Nephila pilipes</name>
    <name type="common">Giant wood spider</name>
    <name type="synonym">Nephila maculata</name>
    <dbReference type="NCBI Taxonomy" id="299642"/>
    <lineage>
        <taxon>Eukaryota</taxon>
        <taxon>Metazoa</taxon>
        <taxon>Ecdysozoa</taxon>
        <taxon>Arthropoda</taxon>
        <taxon>Chelicerata</taxon>
        <taxon>Arachnida</taxon>
        <taxon>Araneae</taxon>
        <taxon>Araneomorphae</taxon>
        <taxon>Entelegynae</taxon>
        <taxon>Araneoidea</taxon>
        <taxon>Nephilidae</taxon>
        <taxon>Nephila</taxon>
    </lineage>
</organism>
<dbReference type="AlphaFoldDB" id="A0A8X6NS11"/>
<accession>A0A8X6NS11</accession>
<gene>
    <name evidence="1" type="ORF">NPIL_361111</name>
</gene>
<proteinExistence type="predicted"/>
<reference evidence="1" key="1">
    <citation type="submission" date="2020-08" db="EMBL/GenBank/DDBJ databases">
        <title>Multicomponent nature underlies the extraordinary mechanical properties of spider dragline silk.</title>
        <authorList>
            <person name="Kono N."/>
            <person name="Nakamura H."/>
            <person name="Mori M."/>
            <person name="Yoshida Y."/>
            <person name="Ohtoshi R."/>
            <person name="Malay A.D."/>
            <person name="Moran D.A.P."/>
            <person name="Tomita M."/>
            <person name="Numata K."/>
            <person name="Arakawa K."/>
        </authorList>
    </citation>
    <scope>NUCLEOTIDE SEQUENCE</scope>
</reference>
<comment type="caution">
    <text evidence="1">The sequence shown here is derived from an EMBL/GenBank/DDBJ whole genome shotgun (WGS) entry which is preliminary data.</text>
</comment>
<protein>
    <submittedName>
        <fullName evidence="1">Uncharacterized protein</fullName>
    </submittedName>
</protein>
<evidence type="ECO:0000313" key="2">
    <source>
        <dbReference type="Proteomes" id="UP000887013"/>
    </source>
</evidence>
<evidence type="ECO:0000313" key="1">
    <source>
        <dbReference type="EMBL" id="GFT29886.1"/>
    </source>
</evidence>